<protein>
    <submittedName>
        <fullName evidence="2">DUF3833 domain-containing protein</fullName>
    </submittedName>
</protein>
<dbReference type="RefSeq" id="WP_109461785.1">
    <property type="nucleotide sequence ID" value="NZ_QFBC01000020.1"/>
</dbReference>
<feature type="signal peptide" evidence="1">
    <location>
        <begin position="1"/>
        <end position="23"/>
    </location>
</feature>
<evidence type="ECO:0000313" key="3">
    <source>
        <dbReference type="Proteomes" id="UP000245252"/>
    </source>
</evidence>
<organism evidence="2 3">
    <name type="scientific">Metarhizobium album</name>
    <dbReference type="NCBI Taxonomy" id="2182425"/>
    <lineage>
        <taxon>Bacteria</taxon>
        <taxon>Pseudomonadati</taxon>
        <taxon>Pseudomonadota</taxon>
        <taxon>Alphaproteobacteria</taxon>
        <taxon>Hyphomicrobiales</taxon>
        <taxon>Rhizobiaceae</taxon>
        <taxon>Metarhizobium</taxon>
    </lineage>
</organism>
<dbReference type="Pfam" id="PF12915">
    <property type="entry name" value="DUF3833"/>
    <property type="match status" value="1"/>
</dbReference>
<keyword evidence="3" id="KW-1185">Reference proteome</keyword>
<proteinExistence type="predicted"/>
<sequence>MRHFIRVLFSLFALFSLTFPAAAQEFRLEDFFVGRTAVNGRISGLGSGERRFSGSMNGQWSNQALLLRENYVYEDGERRQGIWRISKVEPGHYIATCTCINGKAMIRVKGDTARFTYDVDIGEKVVRARDRMTRMPDGTVLITSRMGRYLFPVARRDTVFDKRP</sequence>
<dbReference type="OrthoDB" id="5296954at2"/>
<feature type="chain" id="PRO_5015501792" evidence="1">
    <location>
        <begin position="24"/>
        <end position="164"/>
    </location>
</feature>
<comment type="caution">
    <text evidence="2">The sequence shown here is derived from an EMBL/GenBank/DDBJ whole genome shotgun (WGS) entry which is preliminary data.</text>
</comment>
<dbReference type="EMBL" id="QFBC01000020">
    <property type="protein sequence ID" value="PWE52888.1"/>
    <property type="molecule type" value="Genomic_DNA"/>
</dbReference>
<gene>
    <name evidence="2" type="ORF">DEM27_29280</name>
</gene>
<accession>A0A2U2DHZ1</accession>
<dbReference type="Proteomes" id="UP000245252">
    <property type="component" value="Unassembled WGS sequence"/>
</dbReference>
<evidence type="ECO:0000313" key="2">
    <source>
        <dbReference type="EMBL" id="PWE52888.1"/>
    </source>
</evidence>
<reference evidence="2 3" key="1">
    <citation type="submission" date="2018-05" db="EMBL/GenBank/DDBJ databases">
        <title>The draft genome of strain NS-104.</title>
        <authorList>
            <person name="Hang P."/>
            <person name="Jiang J."/>
        </authorList>
    </citation>
    <scope>NUCLEOTIDE SEQUENCE [LARGE SCALE GENOMIC DNA]</scope>
    <source>
        <strain evidence="2 3">NS-104</strain>
    </source>
</reference>
<keyword evidence="1" id="KW-0732">Signal</keyword>
<name>A0A2U2DHZ1_9HYPH</name>
<dbReference type="AlphaFoldDB" id="A0A2U2DHZ1"/>
<dbReference type="InterPro" id="IPR024409">
    <property type="entry name" value="DUF3833"/>
</dbReference>
<evidence type="ECO:0000256" key="1">
    <source>
        <dbReference type="SAM" id="SignalP"/>
    </source>
</evidence>